<reference evidence="5 6" key="1">
    <citation type="submission" date="2019-10" db="EMBL/GenBank/DDBJ databases">
        <title>Whole genome shotgun sequence of Acrocarpospora pleiomorpha NBRC 16267.</title>
        <authorList>
            <person name="Ichikawa N."/>
            <person name="Kimura A."/>
            <person name="Kitahashi Y."/>
            <person name="Komaki H."/>
            <person name="Oguchi A."/>
        </authorList>
    </citation>
    <scope>NUCLEOTIDE SEQUENCE [LARGE SCALE GENOMIC DNA]</scope>
    <source>
        <strain evidence="5 6">NBRC 16267</strain>
    </source>
</reference>
<dbReference type="Pfam" id="PF03328">
    <property type="entry name" value="HpcH_HpaI"/>
    <property type="match status" value="1"/>
</dbReference>
<evidence type="ECO:0000256" key="2">
    <source>
        <dbReference type="ARBA" id="ARBA00022723"/>
    </source>
</evidence>
<dbReference type="InterPro" id="IPR050251">
    <property type="entry name" value="HpcH-HpaI_aldolase"/>
</dbReference>
<evidence type="ECO:0000313" key="6">
    <source>
        <dbReference type="Proteomes" id="UP000377595"/>
    </source>
</evidence>
<keyword evidence="6" id="KW-1185">Reference proteome</keyword>
<dbReference type="Proteomes" id="UP000377595">
    <property type="component" value="Unassembled WGS sequence"/>
</dbReference>
<dbReference type="PANTHER" id="PTHR30502:SF0">
    <property type="entry name" value="PHOSPHOENOLPYRUVATE CARBOXYLASE FAMILY PROTEIN"/>
    <property type="match status" value="1"/>
</dbReference>
<dbReference type="EMBL" id="BLAF01000078">
    <property type="protein sequence ID" value="GES26033.1"/>
    <property type="molecule type" value="Genomic_DNA"/>
</dbReference>
<evidence type="ECO:0000256" key="3">
    <source>
        <dbReference type="ARBA" id="ARBA00023239"/>
    </source>
</evidence>
<dbReference type="RefSeq" id="WP_170321970.1">
    <property type="nucleotide sequence ID" value="NZ_BAAAHM010000024.1"/>
</dbReference>
<sequence>MTNLRIRLKSGEPLLGTLITLDSPEVALILQRAGFTWFFLDLEHSALLDLKSAQRIIEVLQPQGYAVIRVPDNSETWIKHALDTGCDGVIIPHIGSRADAERAVLFSKYPPLGRRSVGIARAQGYGSSFQDYLSGAAERIAVIAQIEDVDGVENVDDILAVEGIDAIFVGPYDLSGSMGILGRLTDPALIENVNRVRRACQTADVPFGIFCPNTTAMNAELARKTSLLAVGSDAGHISAGAASIFHELRPER</sequence>
<dbReference type="SUPFAM" id="SSF51621">
    <property type="entry name" value="Phosphoenolpyruvate/pyruvate domain"/>
    <property type="match status" value="1"/>
</dbReference>
<dbReference type="InterPro" id="IPR015813">
    <property type="entry name" value="Pyrv/PenolPyrv_kinase-like_dom"/>
</dbReference>
<dbReference type="Gene3D" id="3.20.20.60">
    <property type="entry name" value="Phosphoenolpyruvate-binding domains"/>
    <property type="match status" value="1"/>
</dbReference>
<evidence type="ECO:0000313" key="5">
    <source>
        <dbReference type="EMBL" id="GES26033.1"/>
    </source>
</evidence>
<comment type="similarity">
    <text evidence="1">Belongs to the HpcH/HpaI aldolase family.</text>
</comment>
<dbReference type="PANTHER" id="PTHR30502">
    <property type="entry name" value="2-KETO-3-DEOXY-L-RHAMNONATE ALDOLASE"/>
    <property type="match status" value="1"/>
</dbReference>
<gene>
    <name evidence="5" type="ORF">Aple_089320</name>
</gene>
<comment type="caution">
    <text evidence="5">The sequence shown here is derived from an EMBL/GenBank/DDBJ whole genome shotgun (WGS) entry which is preliminary data.</text>
</comment>
<dbReference type="GO" id="GO:0005737">
    <property type="term" value="C:cytoplasm"/>
    <property type="evidence" value="ECO:0007669"/>
    <property type="project" value="TreeGrafter"/>
</dbReference>
<dbReference type="InterPro" id="IPR005000">
    <property type="entry name" value="Aldolase/citrate-lyase_domain"/>
</dbReference>
<feature type="domain" description="HpcH/HpaI aldolase/citrate lyase" evidence="4">
    <location>
        <begin position="20"/>
        <end position="237"/>
    </location>
</feature>
<proteinExistence type="inferred from homology"/>
<name>A0A5M3Y2M3_9ACTN</name>
<keyword evidence="3" id="KW-0456">Lyase</keyword>
<dbReference type="AlphaFoldDB" id="A0A5M3Y2M3"/>
<organism evidence="5 6">
    <name type="scientific">Acrocarpospora pleiomorpha</name>
    <dbReference type="NCBI Taxonomy" id="90975"/>
    <lineage>
        <taxon>Bacteria</taxon>
        <taxon>Bacillati</taxon>
        <taxon>Actinomycetota</taxon>
        <taxon>Actinomycetes</taxon>
        <taxon>Streptosporangiales</taxon>
        <taxon>Streptosporangiaceae</taxon>
        <taxon>Acrocarpospora</taxon>
    </lineage>
</organism>
<dbReference type="GO" id="GO:0046872">
    <property type="term" value="F:metal ion binding"/>
    <property type="evidence" value="ECO:0007669"/>
    <property type="project" value="UniProtKB-KW"/>
</dbReference>
<dbReference type="GO" id="GO:0016832">
    <property type="term" value="F:aldehyde-lyase activity"/>
    <property type="evidence" value="ECO:0007669"/>
    <property type="project" value="TreeGrafter"/>
</dbReference>
<accession>A0A5M3Y2M3</accession>
<keyword evidence="2" id="KW-0479">Metal-binding</keyword>
<dbReference type="InterPro" id="IPR040442">
    <property type="entry name" value="Pyrv_kinase-like_dom_sf"/>
</dbReference>
<evidence type="ECO:0000256" key="1">
    <source>
        <dbReference type="ARBA" id="ARBA00005568"/>
    </source>
</evidence>
<evidence type="ECO:0000259" key="4">
    <source>
        <dbReference type="Pfam" id="PF03328"/>
    </source>
</evidence>
<protein>
    <submittedName>
        <fullName evidence="5">2,4-dihydroxyhept-2-ene-1,7-dioic acid aldolase</fullName>
    </submittedName>
</protein>